<reference evidence="2" key="1">
    <citation type="submission" date="2016-10" db="EMBL/GenBank/DDBJ databases">
        <authorList>
            <person name="Varghese N."/>
            <person name="Submissions S."/>
        </authorList>
    </citation>
    <scope>NUCLEOTIDE SEQUENCE [LARGE SCALE GENOMIC DNA]</scope>
    <source>
        <strain evidence="2">SP</strain>
    </source>
</reference>
<name>A0A1H3U430_9BACI</name>
<keyword evidence="2" id="KW-1185">Reference proteome</keyword>
<sequence>MNFKSSEQTLTKAQLKEVKDKIHACCCHIQYNGHPKPHFNTVSTFIKRTLNIRKLEDIPQDRLHEVTEIIHYYRWRYRRVV</sequence>
<gene>
    <name evidence="1" type="ORF">SAMN05421736_11848</name>
</gene>
<dbReference type="OrthoDB" id="2898122at2"/>
<proteinExistence type="predicted"/>
<dbReference type="EMBL" id="FNPI01000018">
    <property type="protein sequence ID" value="SDZ57213.1"/>
    <property type="molecule type" value="Genomic_DNA"/>
</dbReference>
<evidence type="ECO:0000313" key="1">
    <source>
        <dbReference type="EMBL" id="SDZ57213.1"/>
    </source>
</evidence>
<evidence type="ECO:0000313" key="2">
    <source>
        <dbReference type="Proteomes" id="UP000198935"/>
    </source>
</evidence>
<accession>A0A1H3U430</accession>
<organism evidence="1 2">
    <name type="scientific">Evansella caseinilytica</name>
    <dbReference type="NCBI Taxonomy" id="1503961"/>
    <lineage>
        <taxon>Bacteria</taxon>
        <taxon>Bacillati</taxon>
        <taxon>Bacillota</taxon>
        <taxon>Bacilli</taxon>
        <taxon>Bacillales</taxon>
        <taxon>Bacillaceae</taxon>
        <taxon>Evansella</taxon>
    </lineage>
</organism>
<protein>
    <submittedName>
        <fullName evidence="1">Uncharacterized protein</fullName>
    </submittedName>
</protein>
<dbReference type="Proteomes" id="UP000198935">
    <property type="component" value="Unassembled WGS sequence"/>
</dbReference>
<dbReference type="AlphaFoldDB" id="A0A1H3U430"/>